<dbReference type="SUPFAM" id="SSF63829">
    <property type="entry name" value="Calcium-dependent phosphotriesterase"/>
    <property type="match status" value="1"/>
</dbReference>
<dbReference type="PANTHER" id="PTHR43547">
    <property type="entry name" value="TWO-COMPONENT HISTIDINE KINASE"/>
    <property type="match status" value="1"/>
</dbReference>
<dbReference type="CDD" id="cd00082">
    <property type="entry name" value="HisKA"/>
    <property type="match status" value="1"/>
</dbReference>
<dbReference type="InterPro" id="IPR013783">
    <property type="entry name" value="Ig-like_fold"/>
</dbReference>
<dbReference type="InterPro" id="IPR018060">
    <property type="entry name" value="HTH_AraC"/>
</dbReference>
<evidence type="ECO:0000256" key="6">
    <source>
        <dbReference type="PROSITE-ProRule" id="PRU00169"/>
    </source>
</evidence>
<dbReference type="Gene3D" id="3.40.50.2300">
    <property type="match status" value="1"/>
</dbReference>
<evidence type="ECO:0000256" key="1">
    <source>
        <dbReference type="ARBA" id="ARBA00000085"/>
    </source>
</evidence>
<dbReference type="InterPro" id="IPR009057">
    <property type="entry name" value="Homeodomain-like_sf"/>
</dbReference>
<name>A0ABT0HRH8_9BACT</name>
<evidence type="ECO:0000313" key="11">
    <source>
        <dbReference type="EMBL" id="MCK8494793.1"/>
    </source>
</evidence>
<dbReference type="CDD" id="cd00075">
    <property type="entry name" value="HATPase"/>
    <property type="match status" value="1"/>
</dbReference>
<dbReference type="SMART" id="SM00387">
    <property type="entry name" value="HATPase_c"/>
    <property type="match status" value="1"/>
</dbReference>
<evidence type="ECO:0000259" key="10">
    <source>
        <dbReference type="PROSITE" id="PS50110"/>
    </source>
</evidence>
<sequence>MAYLTLPTYQQHQIVKHIHWLLISLINTLLLGCCSLAGGQHFGAFVQRYGPEQGLAHREVNAILQDRQDFMWFGTRFGLNRFDGTTFTTYTRGKNGLGFDDIQSIAQDADGLLWLLGPEGKSAITIFNPLTGVATSFEKRFNQTRRNHPPVLPQIRLLNSPDGTIFFIDYQPAKLNVYHPKSGLKTVPLPRYKTLMLAAVTTRNTVWAIANRSQLVELTPDGRVLHAYVHSGPIHTCLGQRHAGTEFFYWVEEDEKYPYKGQLYKIDESGRRQERSRTILQPNKLQQRVAYAFDQSGRIWNGYQLHDSADRIALDVSDQLASGLLDDRSFFRDRNGSFWLGTSFGLYQMRLNQHYFERLFYQSGTGKQPAVRGITAVGDTLYTNLENGIGLFASNRSGASAHLLLDRPRSLVSLSGNLDGKLYLCEGYTLIAYDYRTTKRTVTSIPGPGTIWTIHPFSNNPRRLLAGGEPGLWVVDPTTNQVTAFRDYNQFPELAQAYVLHINTDRQGTLWLCASTGLYTVDPRKGVTARYWSGGKGSFKLPADSYQHFYQDPRGLFWLATANAGLVRWDRSQSRYRQFRRADGLNNDNIYAVYADRRGHLWLSSDNGIMQFDPVRLTTRTYTEQEGITHNEFNRIAHYQDAQGRLYFGGLNGVTAFDPRDFDAEPALPALPLRLVSFRQFDASRNTLVDKTEELIKTRQITLQPNDRSSILHFALLNYTDAQKNKYAYQFSGLADTWHYQAEPYLRLGNLPYGDYKLLIKGQAADGRMSAVPLSFKVRVLRPFYLRGWFLFSMAFLMLGGVWGWGRWRNRQYHKAQIRLQTRIDEATRTIARQAQDLKQLDEAKSHFFANISHEFRTPLTIILGMADRLHQQADPQLKQSASMIERNGQSLLRLVNQILDLTKLEAGAMSLQPVRADLVGFIQYVAESFQAMATTKSIQLHFQADQSELDTDFDRDKLGDILSNLFTNALKFTPAGGLVSCTLAIYPIYPSLTNDYYEAVVPTQPGEGPWISIHVRNTGPGISAQDLPHIFDRFYQRSAPMNPTQPVSGTGIGLSLVRELLVLMNGGLAVRSQPGEGAEFAIRLRQIRQNTVSLTLSAEPIVPYPTTPDKVELIADAGADKPVLLLVEDNDDVARYIVSCIQTDYQVLCVPNGQAGIDLALEKIPDLIISDVMMPLKDGFELCGTLKSDERTSHIPIVLLTARAATDDRLTGLRRGGDAYLVKPFQREELLLVLSNLLQNQRRLQRYYSQRALGDLQPGSVSLGETDAKEDQFLTKLRRTLEDHLDNVALDNDMICQLMGMSRNSLYRKLMALTGMSTTPYLRTLRVQKAEELLKYSTLSITEVACVVGFGSTRHFRRVFMEEKGVSPTAFRTMKQPMDS</sequence>
<evidence type="ECO:0000256" key="4">
    <source>
        <dbReference type="ARBA" id="ARBA00023015"/>
    </source>
</evidence>
<dbReference type="SUPFAM" id="SSF101898">
    <property type="entry name" value="NHL repeat"/>
    <property type="match status" value="1"/>
</dbReference>
<dbReference type="InterPro" id="IPR015943">
    <property type="entry name" value="WD40/YVTN_repeat-like_dom_sf"/>
</dbReference>
<dbReference type="InterPro" id="IPR001789">
    <property type="entry name" value="Sig_transdc_resp-reg_receiver"/>
</dbReference>
<dbReference type="EMBL" id="JALPRF010000004">
    <property type="protein sequence ID" value="MCK8494793.1"/>
    <property type="molecule type" value="Genomic_DNA"/>
</dbReference>
<keyword evidence="7" id="KW-0472">Membrane</keyword>
<dbReference type="SMART" id="SM00448">
    <property type="entry name" value="REC"/>
    <property type="match status" value="1"/>
</dbReference>
<evidence type="ECO:0000256" key="3">
    <source>
        <dbReference type="ARBA" id="ARBA00022553"/>
    </source>
</evidence>
<feature type="transmembrane region" description="Helical" evidence="7">
    <location>
        <begin position="784"/>
        <end position="805"/>
    </location>
</feature>
<dbReference type="InterPro" id="IPR011110">
    <property type="entry name" value="Reg_prop"/>
</dbReference>
<keyword evidence="5" id="KW-0804">Transcription</keyword>
<evidence type="ECO:0000256" key="5">
    <source>
        <dbReference type="ARBA" id="ARBA00023163"/>
    </source>
</evidence>
<keyword evidence="7" id="KW-0812">Transmembrane</keyword>
<feature type="domain" description="Response regulatory" evidence="10">
    <location>
        <begin position="1124"/>
        <end position="1239"/>
    </location>
</feature>
<evidence type="ECO:0000259" key="8">
    <source>
        <dbReference type="PROSITE" id="PS01124"/>
    </source>
</evidence>
<dbReference type="SUPFAM" id="SSF47384">
    <property type="entry name" value="Homodimeric domain of signal transducing histidine kinase"/>
    <property type="match status" value="1"/>
</dbReference>
<protein>
    <recommendedName>
        <fullName evidence="2">histidine kinase</fullName>
        <ecNumber evidence="2">2.7.13.3</ecNumber>
    </recommendedName>
</protein>
<feature type="domain" description="Histidine kinase" evidence="9">
    <location>
        <begin position="851"/>
        <end position="1089"/>
    </location>
</feature>
<dbReference type="Gene3D" id="1.10.10.60">
    <property type="entry name" value="Homeodomain-like"/>
    <property type="match status" value="1"/>
</dbReference>
<dbReference type="Gene3D" id="1.10.287.130">
    <property type="match status" value="1"/>
</dbReference>
<dbReference type="RefSeq" id="WP_248479382.1">
    <property type="nucleotide sequence ID" value="NZ_JALPRF010000004.1"/>
</dbReference>
<dbReference type="InterPro" id="IPR036890">
    <property type="entry name" value="HATPase_C_sf"/>
</dbReference>
<gene>
    <name evidence="11" type="ORF">M0L20_23190</name>
</gene>
<dbReference type="InterPro" id="IPR004358">
    <property type="entry name" value="Sig_transdc_His_kin-like_C"/>
</dbReference>
<dbReference type="SUPFAM" id="SSF46689">
    <property type="entry name" value="Homeodomain-like"/>
    <property type="match status" value="1"/>
</dbReference>
<dbReference type="Pfam" id="PF00072">
    <property type="entry name" value="Response_reg"/>
    <property type="match status" value="1"/>
</dbReference>
<evidence type="ECO:0000256" key="7">
    <source>
        <dbReference type="SAM" id="Phobius"/>
    </source>
</evidence>
<dbReference type="PANTHER" id="PTHR43547:SF2">
    <property type="entry name" value="HYBRID SIGNAL TRANSDUCTION HISTIDINE KINASE C"/>
    <property type="match status" value="1"/>
</dbReference>
<dbReference type="InterPro" id="IPR011006">
    <property type="entry name" value="CheY-like_superfamily"/>
</dbReference>
<evidence type="ECO:0000256" key="2">
    <source>
        <dbReference type="ARBA" id="ARBA00012438"/>
    </source>
</evidence>
<keyword evidence="12" id="KW-1185">Reference proteome</keyword>
<dbReference type="PRINTS" id="PR00344">
    <property type="entry name" value="BCTRLSENSOR"/>
</dbReference>
<dbReference type="SUPFAM" id="SSF52172">
    <property type="entry name" value="CheY-like"/>
    <property type="match status" value="1"/>
</dbReference>
<dbReference type="SMART" id="SM00388">
    <property type="entry name" value="HisKA"/>
    <property type="match status" value="1"/>
</dbReference>
<dbReference type="InterPro" id="IPR003661">
    <property type="entry name" value="HisK_dim/P_dom"/>
</dbReference>
<dbReference type="EC" id="2.7.13.3" evidence="2"/>
<dbReference type="PROSITE" id="PS50110">
    <property type="entry name" value="RESPONSE_REGULATORY"/>
    <property type="match status" value="1"/>
</dbReference>
<evidence type="ECO:0000259" key="9">
    <source>
        <dbReference type="PROSITE" id="PS50109"/>
    </source>
</evidence>
<dbReference type="SMART" id="SM00342">
    <property type="entry name" value="HTH_ARAC"/>
    <property type="match status" value="1"/>
</dbReference>
<feature type="transmembrane region" description="Helical" evidence="7">
    <location>
        <begin position="20"/>
        <end position="39"/>
    </location>
</feature>
<dbReference type="Pfam" id="PF07494">
    <property type="entry name" value="Reg_prop"/>
    <property type="match status" value="2"/>
</dbReference>
<feature type="modified residue" description="4-aspartylphosphate" evidence="6">
    <location>
        <position position="1172"/>
    </location>
</feature>
<dbReference type="PROSITE" id="PS50109">
    <property type="entry name" value="HIS_KIN"/>
    <property type="match status" value="1"/>
</dbReference>
<proteinExistence type="predicted"/>
<comment type="catalytic activity">
    <reaction evidence="1">
        <text>ATP + protein L-histidine = ADP + protein N-phospho-L-histidine.</text>
        <dbReference type="EC" id="2.7.13.3"/>
    </reaction>
</comment>
<dbReference type="InterPro" id="IPR036097">
    <property type="entry name" value="HisK_dim/P_sf"/>
</dbReference>
<feature type="domain" description="HTH araC/xylS-type" evidence="8">
    <location>
        <begin position="1276"/>
        <end position="1375"/>
    </location>
</feature>
<dbReference type="Gene3D" id="2.130.10.10">
    <property type="entry name" value="YVTN repeat-like/Quinoprotein amine dehydrogenase"/>
    <property type="match status" value="3"/>
</dbReference>
<keyword evidence="3 6" id="KW-0597">Phosphoprotein</keyword>
<dbReference type="SUPFAM" id="SSF55874">
    <property type="entry name" value="ATPase domain of HSP90 chaperone/DNA topoisomerase II/histidine kinase"/>
    <property type="match status" value="1"/>
</dbReference>
<organism evidence="11 12">
    <name type="scientific">Spirosoma liriopis</name>
    <dbReference type="NCBI Taxonomy" id="2937440"/>
    <lineage>
        <taxon>Bacteria</taxon>
        <taxon>Pseudomonadati</taxon>
        <taxon>Bacteroidota</taxon>
        <taxon>Cytophagia</taxon>
        <taxon>Cytophagales</taxon>
        <taxon>Cytophagaceae</taxon>
        <taxon>Spirosoma</taxon>
    </lineage>
</organism>
<dbReference type="Proteomes" id="UP001202180">
    <property type="component" value="Unassembled WGS sequence"/>
</dbReference>
<keyword evidence="4" id="KW-0805">Transcription regulation</keyword>
<dbReference type="Gene3D" id="2.60.40.10">
    <property type="entry name" value="Immunoglobulins"/>
    <property type="match status" value="1"/>
</dbReference>
<dbReference type="Gene3D" id="3.30.565.10">
    <property type="entry name" value="Histidine kinase-like ATPase, C-terminal domain"/>
    <property type="match status" value="1"/>
</dbReference>
<dbReference type="CDD" id="cd17574">
    <property type="entry name" value="REC_OmpR"/>
    <property type="match status" value="1"/>
</dbReference>
<dbReference type="InterPro" id="IPR005467">
    <property type="entry name" value="His_kinase_dom"/>
</dbReference>
<comment type="caution">
    <text evidence="11">The sequence shown here is derived from an EMBL/GenBank/DDBJ whole genome shotgun (WGS) entry which is preliminary data.</text>
</comment>
<reference evidence="11 12" key="1">
    <citation type="submission" date="2022-04" db="EMBL/GenBank/DDBJ databases">
        <title>Spirosoma sp. strain RP8 genome sequencing and assembly.</title>
        <authorList>
            <person name="Jung Y."/>
        </authorList>
    </citation>
    <scope>NUCLEOTIDE SEQUENCE [LARGE SCALE GENOMIC DNA]</scope>
    <source>
        <strain evidence="11 12">RP8</strain>
    </source>
</reference>
<evidence type="ECO:0000313" key="12">
    <source>
        <dbReference type="Proteomes" id="UP001202180"/>
    </source>
</evidence>
<accession>A0ABT0HRH8</accession>
<dbReference type="Pfam" id="PF02518">
    <property type="entry name" value="HATPase_c"/>
    <property type="match status" value="1"/>
</dbReference>
<keyword evidence="7" id="KW-1133">Transmembrane helix</keyword>
<dbReference type="Pfam" id="PF00512">
    <property type="entry name" value="HisKA"/>
    <property type="match status" value="1"/>
</dbReference>
<dbReference type="PROSITE" id="PS01124">
    <property type="entry name" value="HTH_ARAC_FAMILY_2"/>
    <property type="match status" value="1"/>
</dbReference>
<dbReference type="InterPro" id="IPR003594">
    <property type="entry name" value="HATPase_dom"/>
</dbReference>
<dbReference type="Pfam" id="PF12833">
    <property type="entry name" value="HTH_18"/>
    <property type="match status" value="1"/>
</dbReference>